<proteinExistence type="predicted"/>
<accession>A0ABQ7QPG2</accession>
<evidence type="ECO:0000256" key="1">
    <source>
        <dbReference type="SAM" id="MobiDB-lite"/>
    </source>
</evidence>
<comment type="caution">
    <text evidence="2">The sequence shown here is derived from an EMBL/GenBank/DDBJ whole genome shotgun (WGS) entry which is preliminary data.</text>
</comment>
<sequence length="113" mass="12484">MWTNRRIPSPPPVVQRLSRPATHRARPHHRVQRPCRSHWVADSNSPTDSLSPKSDSTVLSPVKTVLSPVKNPMQCPIKSPVKRNTDTKAPFFVVSVQSSANGSPVNLSIVSRC</sequence>
<reference evidence="2 3" key="1">
    <citation type="submission" date="2021-06" db="EMBL/GenBank/DDBJ databases">
        <title>A haploid diamondback moth (Plutella xylostella L.) genome assembly resolves 31 chromosomes and identifies a diamide resistance mutation.</title>
        <authorList>
            <person name="Ward C.M."/>
            <person name="Perry K.D."/>
            <person name="Baker G."/>
            <person name="Powis K."/>
            <person name="Heckel D.G."/>
            <person name="Baxter S.W."/>
        </authorList>
    </citation>
    <scope>NUCLEOTIDE SEQUENCE [LARGE SCALE GENOMIC DNA]</scope>
    <source>
        <strain evidence="2 3">LV</strain>
        <tissue evidence="2">Single pupa</tissue>
    </source>
</reference>
<evidence type="ECO:0000313" key="3">
    <source>
        <dbReference type="Proteomes" id="UP000823941"/>
    </source>
</evidence>
<name>A0ABQ7QPG2_PLUXY</name>
<organism evidence="2 3">
    <name type="scientific">Plutella xylostella</name>
    <name type="common">Diamondback moth</name>
    <name type="synonym">Plutella maculipennis</name>
    <dbReference type="NCBI Taxonomy" id="51655"/>
    <lineage>
        <taxon>Eukaryota</taxon>
        <taxon>Metazoa</taxon>
        <taxon>Ecdysozoa</taxon>
        <taxon>Arthropoda</taxon>
        <taxon>Hexapoda</taxon>
        <taxon>Insecta</taxon>
        <taxon>Pterygota</taxon>
        <taxon>Neoptera</taxon>
        <taxon>Endopterygota</taxon>
        <taxon>Lepidoptera</taxon>
        <taxon>Glossata</taxon>
        <taxon>Ditrysia</taxon>
        <taxon>Yponomeutoidea</taxon>
        <taxon>Plutellidae</taxon>
        <taxon>Plutella</taxon>
    </lineage>
</organism>
<dbReference type="EMBL" id="JAHIBW010000010">
    <property type="protein sequence ID" value="KAG7306906.1"/>
    <property type="molecule type" value="Genomic_DNA"/>
</dbReference>
<feature type="region of interest" description="Disordered" evidence="1">
    <location>
        <begin position="1"/>
        <end position="58"/>
    </location>
</feature>
<gene>
    <name evidence="2" type="ORF">JYU34_007013</name>
</gene>
<dbReference type="Proteomes" id="UP000823941">
    <property type="component" value="Chromosome 10"/>
</dbReference>
<evidence type="ECO:0000313" key="2">
    <source>
        <dbReference type="EMBL" id="KAG7306906.1"/>
    </source>
</evidence>
<feature type="compositionally biased region" description="Polar residues" evidence="1">
    <location>
        <begin position="42"/>
        <end position="58"/>
    </location>
</feature>
<keyword evidence="3" id="KW-1185">Reference proteome</keyword>
<protein>
    <submittedName>
        <fullName evidence="2">Uncharacterized protein</fullName>
    </submittedName>
</protein>
<feature type="compositionally biased region" description="Basic residues" evidence="1">
    <location>
        <begin position="21"/>
        <end position="36"/>
    </location>
</feature>